<evidence type="ECO:0000256" key="1">
    <source>
        <dbReference type="SAM" id="SignalP"/>
    </source>
</evidence>
<feature type="chain" id="PRO_5045071302" description="Lipase" evidence="1">
    <location>
        <begin position="29"/>
        <end position="353"/>
    </location>
</feature>
<proteinExistence type="predicted"/>
<dbReference type="Proteomes" id="UP001056035">
    <property type="component" value="Chromosome"/>
</dbReference>
<dbReference type="InterPro" id="IPR053228">
    <property type="entry name" value="Stereospecific_Lipase"/>
</dbReference>
<dbReference type="PROSITE" id="PS51257">
    <property type="entry name" value="PROKAR_LIPOPROTEIN"/>
    <property type="match status" value="1"/>
</dbReference>
<dbReference type="InterPro" id="IPR029058">
    <property type="entry name" value="AB_hydrolase_fold"/>
</dbReference>
<name>A0ABY5DTY5_9ACTN</name>
<dbReference type="PANTHER" id="PTHR37574">
    <property type="entry name" value="LIPASE B"/>
    <property type="match status" value="1"/>
</dbReference>
<dbReference type="PANTHER" id="PTHR37574:SF1">
    <property type="entry name" value="LIPASE B"/>
    <property type="match status" value="1"/>
</dbReference>
<evidence type="ECO:0008006" key="4">
    <source>
        <dbReference type="Google" id="ProtNLM"/>
    </source>
</evidence>
<keyword evidence="3" id="KW-1185">Reference proteome</keyword>
<feature type="signal peptide" evidence="1">
    <location>
        <begin position="1"/>
        <end position="28"/>
    </location>
</feature>
<dbReference type="EMBL" id="CP098502">
    <property type="protein sequence ID" value="UTI65493.1"/>
    <property type="molecule type" value="Genomic_DNA"/>
</dbReference>
<protein>
    <recommendedName>
        <fullName evidence="4">Lipase</fullName>
    </recommendedName>
</protein>
<sequence length="353" mass="36848">MSRRAAAVLLTAAAFLVACVLTAAPASAVTYAPVSRPGPALRVPKALLAASLTCGGAVDHATREPVLLLPGTATTPRTDFGWNYEPALTAAGIPWCAVTLPHSSLGDIQVAGEYVVNGIRRLHARSGRRIGIIGHSQGGMIGRWALRWWPDTRPMVADLIGNAPSNHGTIDAQAFGVECATVGCSAAILQQRDTAAFIKALNSRQETFAGIDYTVNYSAYDEIVVPNTGARLTGPGRIANTRIQDVCPGDLAEHLAIGTYDNTAWALALDALTHDGPADPARLNRTAVCADPLMPGVDRASFLADYGSAAAALGAAIAGEHGVRAEPALACYVTASCPRRARPRPARRPHRGG</sequence>
<dbReference type="RefSeq" id="WP_254572173.1">
    <property type="nucleotide sequence ID" value="NZ_CP098502.1"/>
</dbReference>
<reference evidence="2 3" key="1">
    <citation type="submission" date="2022-06" db="EMBL/GenBank/DDBJ databases">
        <title>Paraconexibacter antarcticus.</title>
        <authorList>
            <person name="Kim C.S."/>
        </authorList>
    </citation>
    <scope>NUCLEOTIDE SEQUENCE [LARGE SCALE GENOMIC DNA]</scope>
    <source>
        <strain evidence="2 3">02-257</strain>
    </source>
</reference>
<gene>
    <name evidence="2" type="ORF">NBH00_04590</name>
</gene>
<dbReference type="Gene3D" id="3.40.50.1820">
    <property type="entry name" value="alpha/beta hydrolase"/>
    <property type="match status" value="1"/>
</dbReference>
<evidence type="ECO:0000313" key="3">
    <source>
        <dbReference type="Proteomes" id="UP001056035"/>
    </source>
</evidence>
<keyword evidence="1" id="KW-0732">Signal</keyword>
<organism evidence="2 3">
    <name type="scientific">Paraconexibacter antarcticus</name>
    <dbReference type="NCBI Taxonomy" id="2949664"/>
    <lineage>
        <taxon>Bacteria</taxon>
        <taxon>Bacillati</taxon>
        <taxon>Actinomycetota</taxon>
        <taxon>Thermoleophilia</taxon>
        <taxon>Solirubrobacterales</taxon>
        <taxon>Paraconexibacteraceae</taxon>
        <taxon>Paraconexibacter</taxon>
    </lineage>
</organism>
<evidence type="ECO:0000313" key="2">
    <source>
        <dbReference type="EMBL" id="UTI65493.1"/>
    </source>
</evidence>
<accession>A0ABY5DTY5</accession>
<dbReference type="SUPFAM" id="SSF53474">
    <property type="entry name" value="alpha/beta-Hydrolases"/>
    <property type="match status" value="1"/>
</dbReference>